<feature type="region of interest" description="Disordered" evidence="1">
    <location>
        <begin position="101"/>
        <end position="122"/>
    </location>
</feature>
<dbReference type="EMBL" id="CAJNBJ010000016">
    <property type="protein sequence ID" value="CAE6749385.1"/>
    <property type="molecule type" value="Genomic_DNA"/>
</dbReference>
<comment type="caution">
    <text evidence="2">The sequence shown here is derived from an EMBL/GenBank/DDBJ whole genome shotgun (WGS) entry which is preliminary data.</text>
</comment>
<evidence type="ECO:0008006" key="4">
    <source>
        <dbReference type="Google" id="ProtNLM"/>
    </source>
</evidence>
<evidence type="ECO:0000313" key="2">
    <source>
        <dbReference type="EMBL" id="CAE6749385.1"/>
    </source>
</evidence>
<accession>A0ABM8REZ3</accession>
<name>A0ABM8REZ3_9BACT</name>
<reference evidence="2 3" key="1">
    <citation type="submission" date="2021-02" db="EMBL/GenBank/DDBJ databases">
        <authorList>
            <person name="Han P."/>
        </authorList>
    </citation>
    <scope>NUCLEOTIDE SEQUENCE [LARGE SCALE GENOMIC DNA]</scope>
    <source>
        <strain evidence="2">Candidatus Nitrospira sp. ZN2</strain>
    </source>
</reference>
<sequence>MRGAHEGFARWIVLAAITVLPACSHAGSELDLTAYDRAQDQNKIAAFYSQEAVRLRLMARDLDHRALVYERLFGQESDWVSGTRLLARSYEDAARDHERTAEQHLSLIRGGRASQPEQPTLR</sequence>
<dbReference type="RefSeq" id="WP_213042304.1">
    <property type="nucleotide sequence ID" value="NZ_CAJNBJ010000016.1"/>
</dbReference>
<proteinExistence type="predicted"/>
<keyword evidence="3" id="KW-1185">Reference proteome</keyword>
<evidence type="ECO:0000256" key="1">
    <source>
        <dbReference type="SAM" id="MobiDB-lite"/>
    </source>
</evidence>
<dbReference type="Proteomes" id="UP000675880">
    <property type="component" value="Unassembled WGS sequence"/>
</dbReference>
<protein>
    <recommendedName>
        <fullName evidence="4">DUF4398 domain-containing protein</fullName>
    </recommendedName>
</protein>
<evidence type="ECO:0000313" key="3">
    <source>
        <dbReference type="Proteomes" id="UP000675880"/>
    </source>
</evidence>
<gene>
    <name evidence="2" type="ORF">NSPZN2_30095</name>
</gene>
<organism evidence="2 3">
    <name type="scientific">Nitrospira defluvii</name>
    <dbReference type="NCBI Taxonomy" id="330214"/>
    <lineage>
        <taxon>Bacteria</taxon>
        <taxon>Pseudomonadati</taxon>
        <taxon>Nitrospirota</taxon>
        <taxon>Nitrospiria</taxon>
        <taxon>Nitrospirales</taxon>
        <taxon>Nitrospiraceae</taxon>
        <taxon>Nitrospira</taxon>
    </lineage>
</organism>